<keyword evidence="2" id="KW-1185">Reference proteome</keyword>
<protein>
    <submittedName>
        <fullName evidence="1">Uncharacterized protein</fullName>
    </submittedName>
</protein>
<organism evidence="1 2">
    <name type="scientific">Tachysurus vachellii</name>
    <name type="common">Darkbarbel catfish</name>
    <name type="synonym">Pelteobagrus vachellii</name>
    <dbReference type="NCBI Taxonomy" id="175792"/>
    <lineage>
        <taxon>Eukaryota</taxon>
        <taxon>Metazoa</taxon>
        <taxon>Chordata</taxon>
        <taxon>Craniata</taxon>
        <taxon>Vertebrata</taxon>
        <taxon>Euteleostomi</taxon>
        <taxon>Actinopterygii</taxon>
        <taxon>Neopterygii</taxon>
        <taxon>Teleostei</taxon>
        <taxon>Ostariophysi</taxon>
        <taxon>Siluriformes</taxon>
        <taxon>Bagridae</taxon>
        <taxon>Tachysurus</taxon>
    </lineage>
</organism>
<evidence type="ECO:0000313" key="1">
    <source>
        <dbReference type="EMBL" id="KAK2821578.1"/>
    </source>
</evidence>
<dbReference type="AlphaFoldDB" id="A0AA88JBR7"/>
<dbReference type="EMBL" id="JAVHJS010000022">
    <property type="protein sequence ID" value="KAK2821578.1"/>
    <property type="molecule type" value="Genomic_DNA"/>
</dbReference>
<accession>A0AA88JBR7</accession>
<comment type="caution">
    <text evidence="1">The sequence shown here is derived from an EMBL/GenBank/DDBJ whole genome shotgun (WGS) entry which is preliminary data.</text>
</comment>
<gene>
    <name evidence="1" type="ORF">Q7C36_020921</name>
</gene>
<sequence length="190" mass="21537">MEIQFLILDFKRTARDLNLDIHLLSKKKEACAKSMETLECVTKRILKFASVCLDGGSEGRLGTDLNHLQNPQPYEITLLTSLFSPQTEVKANVTQFTYPHVLTHNPPGDTEMYVLQACALYADPLSRGLSHAMIDLIIENDPFALKQQRGATERPIRSFDHIHGTEHDRCQTRDCFQSVLFRADTGYKAK</sequence>
<evidence type="ECO:0000313" key="2">
    <source>
        <dbReference type="Proteomes" id="UP001187315"/>
    </source>
</evidence>
<reference evidence="1" key="1">
    <citation type="submission" date="2023-08" db="EMBL/GenBank/DDBJ databases">
        <title>Pelteobagrus vachellii genome.</title>
        <authorList>
            <person name="Liu H."/>
        </authorList>
    </citation>
    <scope>NUCLEOTIDE SEQUENCE</scope>
    <source>
        <strain evidence="1">PRFRI_2022a</strain>
        <tissue evidence="1">Muscle</tissue>
    </source>
</reference>
<proteinExistence type="predicted"/>
<name>A0AA88JBR7_TACVA</name>
<dbReference type="Proteomes" id="UP001187315">
    <property type="component" value="Unassembled WGS sequence"/>
</dbReference>